<accession>A0ABP9VK57</accession>
<reference evidence="1 2" key="1">
    <citation type="submission" date="2024-02" db="EMBL/GenBank/DDBJ databases">
        <title>Deinococcus xinjiangensis NBRC 107630.</title>
        <authorList>
            <person name="Ichikawa N."/>
            <person name="Katano-Makiyama Y."/>
            <person name="Hidaka K."/>
        </authorList>
    </citation>
    <scope>NUCLEOTIDE SEQUENCE [LARGE SCALE GENOMIC DNA]</scope>
    <source>
        <strain evidence="1 2">NBRC 107630</strain>
    </source>
</reference>
<protein>
    <recommendedName>
        <fullName evidence="3">DUF2357 domain-containing protein</fullName>
    </recommendedName>
</protein>
<name>A0ABP9VK57_9DEIO</name>
<dbReference type="EMBL" id="BAABRN010000083">
    <property type="protein sequence ID" value="GAA5504052.1"/>
    <property type="molecule type" value="Genomic_DNA"/>
</dbReference>
<evidence type="ECO:0008006" key="3">
    <source>
        <dbReference type="Google" id="ProtNLM"/>
    </source>
</evidence>
<proteinExistence type="predicted"/>
<dbReference type="Proteomes" id="UP001458946">
    <property type="component" value="Unassembled WGS sequence"/>
</dbReference>
<comment type="caution">
    <text evidence="1">The sequence shown here is derived from an EMBL/GenBank/DDBJ whole genome shotgun (WGS) entry which is preliminary data.</text>
</comment>
<evidence type="ECO:0000313" key="1">
    <source>
        <dbReference type="EMBL" id="GAA5504052.1"/>
    </source>
</evidence>
<keyword evidence="2" id="KW-1185">Reference proteome</keyword>
<dbReference type="SUPFAM" id="SSF144020">
    <property type="entry name" value="FdhE-like"/>
    <property type="match status" value="1"/>
</dbReference>
<sequence>MSGRARQRLTGRVSDLPEFSLAGLWASHEPGLLNGLPVDADTLLLPDGRGSMTWSGTYPGSFTVTMPSSEGGLRLGSLDAALSGLAAEPQEWHDWLSVSPMDSSLEQDLHRFPLEECMQQDLFHLEMVCQQPRTHLEIYEERQEVSRARQIPVRAINYLASHTEDWEARTLRGVRPRRVIANVRDDRYDIYENRVAVRLVDHLSRYVRRRIARIKELLHSLRTIDLNAQEPPSGMHWRQQRIYRLWGEALDVTAAQLLASERLDELAGFQYRLERLRVSLLYSMVSPKAQVPAQLRITNILGNDPHYRRVARLWQSWYHHAHIGYLSLTEQQRTAQHEAQQFDRYVRLLLIHALDQFEFLPVTEARIREDHKLALVGPEGTLSLACHPDGTTSLFRGEAEVLRVIASPTPLAEMRREELGRTVEALREVACSLPCQAILLYPGNASVDTVPALYSVPGDPQHLDRQLSCLPVSPVDLESVERLARALRWVLTAQRYLAYPPVIAATVTLPAGGAPETLSKRPTGDWSLLGPIKRQPVAWTTESRRLQQALQDARQDLKDAAASGALYVRRAQRAVDEAQRHLTQWEAFLRQVEGAEASLHDLRRCPVCGTPNADFAAWQDQQFNCECQDCGAEWSLRHCQTCGDFHPWLLPHLRDVPDIQVKPGWADRLYGRDILTLPDPTDLTAFRCPRTIS</sequence>
<gene>
    <name evidence="1" type="ORF">Dxin01_03820</name>
</gene>
<organism evidence="1 2">
    <name type="scientific">Deinococcus xinjiangensis</name>
    <dbReference type="NCBI Taxonomy" id="457454"/>
    <lineage>
        <taxon>Bacteria</taxon>
        <taxon>Thermotogati</taxon>
        <taxon>Deinococcota</taxon>
        <taxon>Deinococci</taxon>
        <taxon>Deinococcales</taxon>
        <taxon>Deinococcaceae</taxon>
        <taxon>Deinococcus</taxon>
    </lineage>
</organism>
<evidence type="ECO:0000313" key="2">
    <source>
        <dbReference type="Proteomes" id="UP001458946"/>
    </source>
</evidence>
<dbReference type="InterPro" id="IPR024064">
    <property type="entry name" value="FdhE-like_sf"/>
</dbReference>
<dbReference type="RefSeq" id="WP_353544017.1">
    <property type="nucleotide sequence ID" value="NZ_BAABRN010000083.1"/>
</dbReference>